<organism evidence="1 2">
    <name type="scientific">Pelagomonas calceolata</name>
    <dbReference type="NCBI Taxonomy" id="35677"/>
    <lineage>
        <taxon>Eukaryota</taxon>
        <taxon>Sar</taxon>
        <taxon>Stramenopiles</taxon>
        <taxon>Ochrophyta</taxon>
        <taxon>Pelagophyceae</taxon>
        <taxon>Pelagomonadales</taxon>
        <taxon>Pelagomonadaceae</taxon>
        <taxon>Pelagomonas</taxon>
    </lineage>
</organism>
<gene>
    <name evidence="1" type="ORF">PECAL_5P12220</name>
</gene>
<evidence type="ECO:0000313" key="1">
    <source>
        <dbReference type="EMBL" id="CAH0376620.1"/>
    </source>
</evidence>
<evidence type="ECO:0000313" key="2">
    <source>
        <dbReference type="Proteomes" id="UP000789595"/>
    </source>
</evidence>
<proteinExistence type="predicted"/>
<keyword evidence="2" id="KW-1185">Reference proteome</keyword>
<dbReference type="AlphaFoldDB" id="A0A8J2WQM8"/>
<sequence>MRGVQHKNRAAKQNRFCSALVCPRFEFGAAYRSPGQRTVRSGSMRWLLALAALSSALVPPHRPRPVRTRVYKLPQETVDLKFRAKGLLDDVKRNLEEGAEMPDSAEKLRKAYVTDEHNDIYVAFLEFFMDLKLNYDVSYETDKIGPTTNPLTDIEDEMTREKLPFLYDVAMTMRDGAKPEVQLGIWRLVVDKLIDRTGMSNKEFSVWASRILAEGGSA</sequence>
<comment type="caution">
    <text evidence="1">The sequence shown here is derived from an EMBL/GenBank/DDBJ whole genome shotgun (WGS) entry which is preliminary data.</text>
</comment>
<dbReference type="EMBL" id="CAKKNE010000005">
    <property type="protein sequence ID" value="CAH0376620.1"/>
    <property type="molecule type" value="Genomic_DNA"/>
</dbReference>
<reference evidence="1" key="1">
    <citation type="submission" date="2021-11" db="EMBL/GenBank/DDBJ databases">
        <authorList>
            <consortium name="Genoscope - CEA"/>
            <person name="William W."/>
        </authorList>
    </citation>
    <scope>NUCLEOTIDE SEQUENCE</scope>
</reference>
<protein>
    <submittedName>
        <fullName evidence="1">Uncharacterized protein</fullName>
    </submittedName>
</protein>
<name>A0A8J2WQM8_9STRA</name>
<accession>A0A8J2WQM8</accession>
<dbReference type="Proteomes" id="UP000789595">
    <property type="component" value="Unassembled WGS sequence"/>
</dbReference>